<accession>A0A2R7YZG6</accession>
<keyword evidence="4" id="KW-0413">Isomerase</keyword>
<keyword evidence="5" id="KW-1185">Reference proteome</keyword>
<dbReference type="OrthoDB" id="3671213at2"/>
<protein>
    <submittedName>
        <fullName evidence="4">Maleylpyruvate isomerase family mycothiol-dependent enzyme</fullName>
    </submittedName>
</protein>
<proteinExistence type="predicted"/>
<reference evidence="4 5" key="1">
    <citation type="submission" date="2018-03" db="EMBL/GenBank/DDBJ databases">
        <authorList>
            <person name="Keele B.F."/>
        </authorList>
    </citation>
    <scope>NUCLEOTIDE SEQUENCE [LARGE SCALE GENOMIC DNA]</scope>
    <source>
        <strain evidence="4 5">IB-3</strain>
    </source>
</reference>
<dbReference type="Proteomes" id="UP000244867">
    <property type="component" value="Unassembled WGS sequence"/>
</dbReference>
<dbReference type="GO" id="GO:0016853">
    <property type="term" value="F:isomerase activity"/>
    <property type="evidence" value="ECO:0007669"/>
    <property type="project" value="UniProtKB-KW"/>
</dbReference>
<dbReference type="GO" id="GO:0005886">
    <property type="term" value="C:plasma membrane"/>
    <property type="evidence" value="ECO:0007669"/>
    <property type="project" value="TreeGrafter"/>
</dbReference>
<feature type="region of interest" description="Disordered" evidence="1">
    <location>
        <begin position="235"/>
        <end position="256"/>
    </location>
</feature>
<dbReference type="InterPro" id="IPR017517">
    <property type="entry name" value="Maleyloyr_isom"/>
</dbReference>
<evidence type="ECO:0000259" key="3">
    <source>
        <dbReference type="Pfam" id="PF11716"/>
    </source>
</evidence>
<dbReference type="InterPro" id="IPR024344">
    <property type="entry name" value="MDMPI_metal-binding"/>
</dbReference>
<comment type="caution">
    <text evidence="4">The sequence shown here is derived from an EMBL/GenBank/DDBJ whole genome shotgun (WGS) entry which is preliminary data.</text>
</comment>
<dbReference type="SUPFAM" id="SSF109854">
    <property type="entry name" value="DinB/YfiT-like putative metalloenzymes"/>
    <property type="match status" value="1"/>
</dbReference>
<evidence type="ECO:0000256" key="1">
    <source>
        <dbReference type="SAM" id="MobiDB-lite"/>
    </source>
</evidence>
<dbReference type="InterPro" id="IPR010872">
    <property type="entry name" value="MDMPI_C-term_domain"/>
</dbReference>
<dbReference type="AlphaFoldDB" id="A0A2R7YZG6"/>
<gene>
    <name evidence="4" type="ORF">C7S10_08785</name>
</gene>
<dbReference type="PANTHER" id="PTHR40758">
    <property type="entry name" value="CONSERVED PROTEIN"/>
    <property type="match status" value="1"/>
</dbReference>
<dbReference type="RefSeq" id="WP_108344357.1">
    <property type="nucleotide sequence ID" value="NZ_PYXZ01000003.1"/>
</dbReference>
<dbReference type="Pfam" id="PF11716">
    <property type="entry name" value="MDMPI_N"/>
    <property type="match status" value="1"/>
</dbReference>
<dbReference type="Pfam" id="PF07398">
    <property type="entry name" value="MDMPI_C"/>
    <property type="match status" value="1"/>
</dbReference>
<keyword evidence="4" id="KW-0670">Pyruvate</keyword>
<dbReference type="GO" id="GO:0046872">
    <property type="term" value="F:metal ion binding"/>
    <property type="evidence" value="ECO:0007669"/>
    <property type="project" value="InterPro"/>
</dbReference>
<evidence type="ECO:0000259" key="2">
    <source>
        <dbReference type="Pfam" id="PF07398"/>
    </source>
</evidence>
<evidence type="ECO:0000313" key="4">
    <source>
        <dbReference type="EMBL" id="PUA81416.1"/>
    </source>
</evidence>
<name>A0A2R7YZG6_9ACTN</name>
<dbReference type="PANTHER" id="PTHR40758:SF1">
    <property type="entry name" value="CONSERVED PROTEIN"/>
    <property type="match status" value="1"/>
</dbReference>
<evidence type="ECO:0000313" key="5">
    <source>
        <dbReference type="Proteomes" id="UP000244867"/>
    </source>
</evidence>
<sequence>MSTDLDLATHLEGLRAAMVALVRCADRAGLRAPVPTTPDWSVRRLVAHQGMVHRWAAAVVTGADQAPDRWQREGLEAPDPLEWLRDGAIEVVGAISAAPDDLDALVFLADAPPPRRFWARRQCHETTIHAVDALAACLGRHPVAADADWVTEEVALDGIDELLTGFLPRPVSRLRSEEGRRIAVRPEGGSGGWLVELSAAPPVTSRFDGETPDADLELTGSAVALYLTLWNRSDEASPDDGRGWDDWRDSAQVRWS</sequence>
<feature type="domain" description="MDMPI C-terminal" evidence="2">
    <location>
        <begin position="153"/>
        <end position="236"/>
    </location>
</feature>
<organism evidence="4 5">
    <name type="scientific">Nocardioides currus</name>
    <dbReference type="NCBI Taxonomy" id="2133958"/>
    <lineage>
        <taxon>Bacteria</taxon>
        <taxon>Bacillati</taxon>
        <taxon>Actinomycetota</taxon>
        <taxon>Actinomycetes</taxon>
        <taxon>Propionibacteriales</taxon>
        <taxon>Nocardioidaceae</taxon>
        <taxon>Nocardioides</taxon>
    </lineage>
</organism>
<feature type="domain" description="Mycothiol-dependent maleylpyruvate isomerase metal-binding" evidence="3">
    <location>
        <begin position="14"/>
        <end position="133"/>
    </location>
</feature>
<dbReference type="InterPro" id="IPR034660">
    <property type="entry name" value="DinB/YfiT-like"/>
</dbReference>
<dbReference type="NCBIfam" id="TIGR03083">
    <property type="entry name" value="maleylpyruvate isomerase family mycothiol-dependent enzyme"/>
    <property type="match status" value="1"/>
</dbReference>
<dbReference type="EMBL" id="PYXZ01000003">
    <property type="protein sequence ID" value="PUA81416.1"/>
    <property type="molecule type" value="Genomic_DNA"/>
</dbReference>